<gene>
    <name evidence="2" type="ORF">KIPB_000012</name>
</gene>
<organism evidence="2 3">
    <name type="scientific">Kipferlia bialata</name>
    <dbReference type="NCBI Taxonomy" id="797122"/>
    <lineage>
        <taxon>Eukaryota</taxon>
        <taxon>Metamonada</taxon>
        <taxon>Carpediemonas-like organisms</taxon>
        <taxon>Kipferlia</taxon>
    </lineage>
</organism>
<dbReference type="EMBL" id="BDIP01000001">
    <property type="protein sequence ID" value="GIQ79370.1"/>
    <property type="molecule type" value="Genomic_DNA"/>
</dbReference>
<feature type="compositionally biased region" description="Basic and acidic residues" evidence="1">
    <location>
        <begin position="349"/>
        <end position="361"/>
    </location>
</feature>
<evidence type="ECO:0000256" key="1">
    <source>
        <dbReference type="SAM" id="MobiDB-lite"/>
    </source>
</evidence>
<keyword evidence="3" id="KW-1185">Reference proteome</keyword>
<evidence type="ECO:0000313" key="2">
    <source>
        <dbReference type="EMBL" id="GIQ79370.1"/>
    </source>
</evidence>
<feature type="compositionally biased region" description="Basic and acidic residues" evidence="1">
    <location>
        <begin position="368"/>
        <end position="386"/>
    </location>
</feature>
<reference evidence="2 3" key="1">
    <citation type="journal article" date="2018" name="PLoS ONE">
        <title>The draft genome of Kipferlia bialata reveals reductive genome evolution in fornicate parasites.</title>
        <authorList>
            <person name="Tanifuji G."/>
            <person name="Takabayashi S."/>
            <person name="Kume K."/>
            <person name="Takagi M."/>
            <person name="Nakayama T."/>
            <person name="Kamikawa R."/>
            <person name="Inagaki Y."/>
            <person name="Hashimoto T."/>
        </authorList>
    </citation>
    <scope>NUCLEOTIDE SEQUENCE [LARGE SCALE GENOMIC DNA]</scope>
    <source>
        <strain evidence="2">NY0173</strain>
    </source>
</reference>
<feature type="compositionally biased region" description="Basic and acidic residues" evidence="1">
    <location>
        <begin position="123"/>
        <end position="141"/>
    </location>
</feature>
<dbReference type="AlphaFoldDB" id="A0A9K3CNA7"/>
<feature type="region of interest" description="Disordered" evidence="1">
    <location>
        <begin position="123"/>
        <end position="158"/>
    </location>
</feature>
<comment type="caution">
    <text evidence="2">The sequence shown here is derived from an EMBL/GenBank/DDBJ whole genome shotgun (WGS) entry which is preliminary data.</text>
</comment>
<dbReference type="Proteomes" id="UP000265618">
    <property type="component" value="Unassembled WGS sequence"/>
</dbReference>
<name>A0A9K3CNA7_9EUKA</name>
<protein>
    <submittedName>
        <fullName evidence="2">Uncharacterized protein</fullName>
    </submittedName>
</protein>
<accession>A0A9K3CNA7</accession>
<evidence type="ECO:0000313" key="3">
    <source>
        <dbReference type="Proteomes" id="UP000265618"/>
    </source>
</evidence>
<proteinExistence type="predicted"/>
<sequence length="495" mass="54226">MSPVPGPSSPPRHRVVLVSNETLVPTAERSRPVDNNNADKAIKALLRMMCEQLDGVKVLRDKRQLGPMPLVFDVLYPLSRTDTYNWTPAQLTEWRQDRGYSRPLIPRKHIEDTLHEYRRMLQERERDTEAGGEGERDRDLLDEGSDYEGIGEGAERERERDMDMDMGLVSGVSPTVNKGPGAVTQTDRALTNTDIIMLFNRSSSLLPSFPDGLVTFLSMFPRCRTHLTVVCHKTLTETPLLELTRTCEAMCIPLTLVNSIAHLDRLCSSVLSSHTARASVQTTLRGALVVGCATGANAVPLEIMGPEGVLEQLVGKGAETSSGPRPPLPSHLSAHASTHASMAQASAYTDDHSYNDMEMSHSHSVTHRGSERERESRHGRRERRESGGVPSAGSNLPTLEMQVAEQLGCACILLVSTKAALKPALDAIGRAADRGGEAGAVLRVDVCGQEIDWWKQVEQHLCGKHLSAVCVYRDSVVPVVLSVRENDISVSIIPT</sequence>
<feature type="region of interest" description="Disordered" evidence="1">
    <location>
        <begin position="317"/>
        <end position="396"/>
    </location>
</feature>
<feature type="compositionally biased region" description="Low complexity" evidence="1">
    <location>
        <begin position="330"/>
        <end position="347"/>
    </location>
</feature>